<dbReference type="AlphaFoldDB" id="A0A425Y7Z3"/>
<feature type="domain" description="Helicase ATP-binding" evidence="5">
    <location>
        <begin position="30"/>
        <end position="200"/>
    </location>
</feature>
<name>A0A425Y7Z3_9BACT</name>
<dbReference type="SMART" id="SM00487">
    <property type="entry name" value="DEXDc"/>
    <property type="match status" value="1"/>
</dbReference>
<dbReference type="Pfam" id="PF00270">
    <property type="entry name" value="DEAD"/>
    <property type="match status" value="1"/>
</dbReference>
<keyword evidence="3 6" id="KW-0347">Helicase</keyword>
<keyword evidence="1" id="KW-0547">Nucleotide-binding</keyword>
<dbReference type="GO" id="GO:0016787">
    <property type="term" value="F:hydrolase activity"/>
    <property type="evidence" value="ECO:0007669"/>
    <property type="project" value="UniProtKB-KW"/>
</dbReference>
<dbReference type="InterPro" id="IPR027417">
    <property type="entry name" value="P-loop_NTPase"/>
</dbReference>
<gene>
    <name evidence="6" type="ORF">DWB61_00690</name>
</gene>
<dbReference type="EMBL" id="QQWG01000001">
    <property type="protein sequence ID" value="RRG24568.1"/>
    <property type="molecule type" value="Genomic_DNA"/>
</dbReference>
<dbReference type="InterPro" id="IPR014001">
    <property type="entry name" value="Helicase_ATP-bd"/>
</dbReference>
<dbReference type="InterPro" id="IPR011545">
    <property type="entry name" value="DEAD/DEAH_box_helicase_dom"/>
</dbReference>
<dbReference type="PANTHER" id="PTHR47960">
    <property type="entry name" value="DEAD-BOX ATP-DEPENDENT RNA HELICASE 50"/>
    <property type="match status" value="1"/>
</dbReference>
<evidence type="ECO:0000256" key="1">
    <source>
        <dbReference type="ARBA" id="ARBA00022741"/>
    </source>
</evidence>
<dbReference type="Gene3D" id="3.40.50.300">
    <property type="entry name" value="P-loop containing nucleotide triphosphate hydrolases"/>
    <property type="match status" value="1"/>
</dbReference>
<dbReference type="GO" id="GO:0004386">
    <property type="term" value="F:helicase activity"/>
    <property type="evidence" value="ECO:0007669"/>
    <property type="project" value="UniProtKB-KW"/>
</dbReference>
<evidence type="ECO:0000259" key="5">
    <source>
        <dbReference type="PROSITE" id="PS51192"/>
    </source>
</evidence>
<dbReference type="Proteomes" id="UP000285794">
    <property type="component" value="Unassembled WGS sequence"/>
</dbReference>
<accession>A0A425Y7Z3</accession>
<comment type="caution">
    <text evidence="6">The sequence shown here is derived from an EMBL/GenBank/DDBJ whole genome shotgun (WGS) entry which is preliminary data.</text>
</comment>
<keyword evidence="7" id="KW-1185">Reference proteome</keyword>
<dbReference type="GO" id="GO:0005524">
    <property type="term" value="F:ATP binding"/>
    <property type="evidence" value="ECO:0007669"/>
    <property type="project" value="UniProtKB-KW"/>
</dbReference>
<dbReference type="RefSeq" id="WP_125028912.1">
    <property type="nucleotide sequence ID" value="NZ_JAPXVP010000001.1"/>
</dbReference>
<dbReference type="OrthoDB" id="1118340at2"/>
<sequence>MFLKKLDEQLTIALEQEGFEKPTPIQKKTIGKMKSGRDCLFIAPEQSGKTTAIVITVIQQLKEALDDVPRALIVVEDRAKAEAMKEQFDLLAEHTDLRVFAVFQGEHILKQRDRVYAGCDVLIGPAKFLNELYSNSGMNLNSLRMYIIDDGQSVFKHEITSQIDRLTTSTPESQRIVFTTEMNVRIQDYVEYYMIAPEIVEIEAEDSEEENQPE</sequence>
<dbReference type="GO" id="GO:0003676">
    <property type="term" value="F:nucleic acid binding"/>
    <property type="evidence" value="ECO:0007669"/>
    <property type="project" value="InterPro"/>
</dbReference>
<reference evidence="6 7" key="1">
    <citation type="submission" date="2018-07" db="EMBL/GenBank/DDBJ databases">
        <title>Draft genome sequence of Ancylomarina sp. M1P.</title>
        <authorList>
            <person name="Yadav S."/>
            <person name="Villanueva L."/>
            <person name="Damste J.S.S."/>
        </authorList>
    </citation>
    <scope>NUCLEOTIDE SEQUENCE [LARGE SCALE GENOMIC DNA]</scope>
    <source>
        <strain evidence="6 7">M1P</strain>
    </source>
</reference>
<evidence type="ECO:0000256" key="4">
    <source>
        <dbReference type="ARBA" id="ARBA00022840"/>
    </source>
</evidence>
<keyword evidence="4" id="KW-0067">ATP-binding</keyword>
<dbReference type="SUPFAM" id="SSF52540">
    <property type="entry name" value="P-loop containing nucleoside triphosphate hydrolases"/>
    <property type="match status" value="1"/>
</dbReference>
<evidence type="ECO:0000313" key="6">
    <source>
        <dbReference type="EMBL" id="RRG24568.1"/>
    </source>
</evidence>
<keyword evidence="2" id="KW-0378">Hydrolase</keyword>
<dbReference type="PROSITE" id="PS51192">
    <property type="entry name" value="HELICASE_ATP_BIND_1"/>
    <property type="match status" value="1"/>
</dbReference>
<evidence type="ECO:0000256" key="3">
    <source>
        <dbReference type="ARBA" id="ARBA00022806"/>
    </source>
</evidence>
<proteinExistence type="predicted"/>
<evidence type="ECO:0000256" key="2">
    <source>
        <dbReference type="ARBA" id="ARBA00022801"/>
    </source>
</evidence>
<organism evidence="6 7">
    <name type="scientific">Ancylomarina euxinus</name>
    <dbReference type="NCBI Taxonomy" id="2283627"/>
    <lineage>
        <taxon>Bacteria</taxon>
        <taxon>Pseudomonadati</taxon>
        <taxon>Bacteroidota</taxon>
        <taxon>Bacteroidia</taxon>
        <taxon>Marinilabiliales</taxon>
        <taxon>Marinifilaceae</taxon>
        <taxon>Ancylomarina</taxon>
    </lineage>
</organism>
<protein>
    <submittedName>
        <fullName evidence="6">RNA helicase</fullName>
    </submittedName>
</protein>
<evidence type="ECO:0000313" key="7">
    <source>
        <dbReference type="Proteomes" id="UP000285794"/>
    </source>
</evidence>